<name>A0A024TR76_9STRA</name>
<feature type="transmembrane region" description="Helical" evidence="1">
    <location>
        <begin position="25"/>
        <end position="46"/>
    </location>
</feature>
<evidence type="ECO:0000256" key="1">
    <source>
        <dbReference type="SAM" id="Phobius"/>
    </source>
</evidence>
<keyword evidence="1" id="KW-0472">Membrane</keyword>
<dbReference type="RefSeq" id="XP_008874752.1">
    <property type="nucleotide sequence ID" value="XM_008876530.1"/>
</dbReference>
<protein>
    <submittedName>
        <fullName evidence="2">Uncharacterized protein</fullName>
    </submittedName>
</protein>
<organism evidence="2">
    <name type="scientific">Aphanomyces invadans</name>
    <dbReference type="NCBI Taxonomy" id="157072"/>
    <lineage>
        <taxon>Eukaryota</taxon>
        <taxon>Sar</taxon>
        <taxon>Stramenopiles</taxon>
        <taxon>Oomycota</taxon>
        <taxon>Saprolegniomycetes</taxon>
        <taxon>Saprolegniales</taxon>
        <taxon>Verrucalvaceae</taxon>
        <taxon>Aphanomyces</taxon>
    </lineage>
</organism>
<keyword evidence="1" id="KW-0812">Transmembrane</keyword>
<dbReference type="OrthoDB" id="10261210at2759"/>
<keyword evidence="1" id="KW-1133">Transmembrane helix</keyword>
<dbReference type="GeneID" id="20087268"/>
<gene>
    <name evidence="2" type="ORF">H310_10218</name>
</gene>
<reference evidence="2" key="1">
    <citation type="submission" date="2013-12" db="EMBL/GenBank/DDBJ databases">
        <title>The Genome Sequence of Aphanomyces invadans NJM9701.</title>
        <authorList>
            <consortium name="The Broad Institute Genomics Platform"/>
            <person name="Russ C."/>
            <person name="Tyler B."/>
            <person name="van West P."/>
            <person name="Dieguez-Uribeondo J."/>
            <person name="Young S.K."/>
            <person name="Zeng Q."/>
            <person name="Gargeya S."/>
            <person name="Fitzgerald M."/>
            <person name="Abouelleil A."/>
            <person name="Alvarado L."/>
            <person name="Chapman S.B."/>
            <person name="Gainer-Dewar J."/>
            <person name="Goldberg J."/>
            <person name="Griggs A."/>
            <person name="Gujja S."/>
            <person name="Hansen M."/>
            <person name="Howarth C."/>
            <person name="Imamovic A."/>
            <person name="Ireland A."/>
            <person name="Larimer J."/>
            <person name="McCowan C."/>
            <person name="Murphy C."/>
            <person name="Pearson M."/>
            <person name="Poon T.W."/>
            <person name="Priest M."/>
            <person name="Roberts A."/>
            <person name="Saif S."/>
            <person name="Shea T."/>
            <person name="Sykes S."/>
            <person name="Wortman J."/>
            <person name="Nusbaum C."/>
            <person name="Birren B."/>
        </authorList>
    </citation>
    <scope>NUCLEOTIDE SEQUENCE [LARGE SCALE GENOMIC DNA]</scope>
    <source>
        <strain evidence="2">NJM9701</strain>
    </source>
</reference>
<evidence type="ECO:0000313" key="2">
    <source>
        <dbReference type="EMBL" id="ETV96489.1"/>
    </source>
</evidence>
<proteinExistence type="predicted"/>
<dbReference type="VEuPathDB" id="FungiDB:H310_10218"/>
<dbReference type="AlphaFoldDB" id="A0A024TR76"/>
<sequence>MEGGLDTIASDNKHAPSFIEQHSTAISIVVLFVGFLHCCWVMYKAVYPFWQELKKLDAQEQADDTAIAEAFKNGKLANPKKRTKSTKLD</sequence>
<dbReference type="EMBL" id="KI913976">
    <property type="protein sequence ID" value="ETV96489.1"/>
    <property type="molecule type" value="Genomic_DNA"/>
</dbReference>
<accession>A0A024TR76</accession>